<dbReference type="EMBL" id="BAABHJ010000033">
    <property type="protein sequence ID" value="GAA4616531.1"/>
    <property type="molecule type" value="Genomic_DNA"/>
</dbReference>
<evidence type="ECO:0000256" key="1">
    <source>
        <dbReference type="ARBA" id="ARBA00008520"/>
    </source>
</evidence>
<dbReference type="Pfam" id="PF01547">
    <property type="entry name" value="SBP_bac_1"/>
    <property type="match status" value="1"/>
</dbReference>
<organism evidence="5 6">
    <name type="scientific">Actinoallomurus liliacearum</name>
    <dbReference type="NCBI Taxonomy" id="1080073"/>
    <lineage>
        <taxon>Bacteria</taxon>
        <taxon>Bacillati</taxon>
        <taxon>Actinomycetota</taxon>
        <taxon>Actinomycetes</taxon>
        <taxon>Streptosporangiales</taxon>
        <taxon>Thermomonosporaceae</taxon>
        <taxon>Actinoallomurus</taxon>
    </lineage>
</organism>
<dbReference type="SUPFAM" id="SSF53850">
    <property type="entry name" value="Periplasmic binding protein-like II"/>
    <property type="match status" value="1"/>
</dbReference>
<comment type="caution">
    <text evidence="5">The sequence shown here is derived from an EMBL/GenBank/DDBJ whole genome shotgun (WGS) entry which is preliminary data.</text>
</comment>
<accession>A0ABP8TU27</accession>
<keyword evidence="6" id="KW-1185">Reference proteome</keyword>
<evidence type="ECO:0000313" key="5">
    <source>
        <dbReference type="EMBL" id="GAA4616531.1"/>
    </source>
</evidence>
<gene>
    <name evidence="5" type="ORF">GCM10023195_73540</name>
</gene>
<feature type="signal peptide" evidence="4">
    <location>
        <begin position="1"/>
        <end position="23"/>
    </location>
</feature>
<dbReference type="PROSITE" id="PS51257">
    <property type="entry name" value="PROKAR_LIPOPROTEIN"/>
    <property type="match status" value="1"/>
</dbReference>
<sequence length="438" mass="45445">MRRRVTATLAASVALACAGAACGGGDGTASTSGAKIAGPGSGTGRTLTVWYMDGDLSDAAVKAIDAEFTKATGAAVKVQIQEWDGINTKIATALAQNDPPDVIEIGNTDVPLFAAAGGLTDISAVRNTMAQGQTWLPGLVGPATVGGRLYAAPLFAAERAVVYNKKIWAKAGVTAPPATFAEFTADLDKIKAADPSPDFSPFYMPGQYWFGGVQFLWDAGGELATKNGDKWAGALESPQAQRGLASWKQFQNTYSTPASRNLFNLTPDYNAIFAQEKTSAILNTSVNSILKIKPSLKGQLGTFPLPGARAGTTQPVFLGGSDLAVAAKSPNQALALAYLKTATGTAVQTQAIAGIDGWTPVSSQLIDQTAGSRPELFKAFSFAAKRSVATPASPGWATIESDKSLQAFFGDISTGKTSIPEAAKSFDQHLNQALNASQ</sequence>
<dbReference type="InterPro" id="IPR006059">
    <property type="entry name" value="SBP"/>
</dbReference>
<reference evidence="6" key="1">
    <citation type="journal article" date="2019" name="Int. J. Syst. Evol. Microbiol.">
        <title>The Global Catalogue of Microorganisms (GCM) 10K type strain sequencing project: providing services to taxonomists for standard genome sequencing and annotation.</title>
        <authorList>
            <consortium name="The Broad Institute Genomics Platform"/>
            <consortium name="The Broad Institute Genome Sequencing Center for Infectious Disease"/>
            <person name="Wu L."/>
            <person name="Ma J."/>
        </authorList>
    </citation>
    <scope>NUCLEOTIDE SEQUENCE [LARGE SCALE GENOMIC DNA]</scope>
    <source>
        <strain evidence="6">JCM 17938</strain>
    </source>
</reference>
<proteinExistence type="inferred from homology"/>
<name>A0ABP8TU27_9ACTN</name>
<keyword evidence="2" id="KW-0813">Transport</keyword>
<comment type="similarity">
    <text evidence="1">Belongs to the bacterial solute-binding protein 1 family.</text>
</comment>
<dbReference type="PANTHER" id="PTHR30061">
    <property type="entry name" value="MALTOSE-BINDING PERIPLASMIC PROTEIN"/>
    <property type="match status" value="1"/>
</dbReference>
<dbReference type="Proteomes" id="UP001500212">
    <property type="component" value="Unassembled WGS sequence"/>
</dbReference>
<evidence type="ECO:0000256" key="3">
    <source>
        <dbReference type="ARBA" id="ARBA00022729"/>
    </source>
</evidence>
<evidence type="ECO:0000313" key="6">
    <source>
        <dbReference type="Proteomes" id="UP001500212"/>
    </source>
</evidence>
<evidence type="ECO:0000256" key="4">
    <source>
        <dbReference type="SAM" id="SignalP"/>
    </source>
</evidence>
<evidence type="ECO:0000256" key="2">
    <source>
        <dbReference type="ARBA" id="ARBA00022448"/>
    </source>
</evidence>
<protein>
    <submittedName>
        <fullName evidence="5">Extracellular solute-binding protein</fullName>
    </submittedName>
</protein>
<dbReference type="PANTHER" id="PTHR30061:SF50">
    <property type="entry name" value="MALTOSE_MALTODEXTRIN-BINDING PERIPLASMIC PROTEIN"/>
    <property type="match status" value="1"/>
</dbReference>
<dbReference type="RefSeq" id="WP_345364834.1">
    <property type="nucleotide sequence ID" value="NZ_BAABHJ010000033.1"/>
</dbReference>
<keyword evidence="3 4" id="KW-0732">Signal</keyword>
<dbReference type="Gene3D" id="3.40.190.10">
    <property type="entry name" value="Periplasmic binding protein-like II"/>
    <property type="match status" value="2"/>
</dbReference>
<feature type="chain" id="PRO_5046220257" evidence="4">
    <location>
        <begin position="24"/>
        <end position="438"/>
    </location>
</feature>